<sequence>MTFRPNSLVLVIPTVCALRDGAISLDGDFANNVRAYLAAFSHVHVMTTAAPGEQSFPNTVPLADLADGDRLTITILPEPYREDRYFRNRGRVKAQLHQAMSESEFHLISPHAAFDWPTLAAEVCQELGIPYNMEADWALPVARAELWRMMPWGPNKLRKYIWGLYHDRQYYRALDRSALALLQGGEVFNELGHRAPNAFSVLNVQITGEDRIAPAALAAKLARSDTQPVKIFYAGRAAPMKGPHVWLEIVRRLKLAGCRFEATWAGAGPELDSMQRFVDSHGLGDVCVLAGHVDRDETRRRMADADLFVFCHLIAESPRCLVESLASGTPIVGFESHYARDLVARHGGGAFVPRGDTARLADMVTQLVSDRAAIRQLTIAAAASGQTFDRDTAIEERIGLMKRHLQWSSAARRA</sequence>
<dbReference type="Proteomes" id="UP000551327">
    <property type="component" value="Unassembled WGS sequence"/>
</dbReference>
<keyword evidence="3" id="KW-1185">Reference proteome</keyword>
<reference evidence="2 3" key="1">
    <citation type="submission" date="2020-08" db="EMBL/GenBank/DDBJ databases">
        <title>The genome sequence of type strain Novosphingobium piscinae KCTC 42194.</title>
        <authorList>
            <person name="Liu Y."/>
        </authorList>
    </citation>
    <scope>NUCLEOTIDE SEQUENCE [LARGE SCALE GENOMIC DNA]</scope>
    <source>
        <strain evidence="2 3">KCTC 42194</strain>
    </source>
</reference>
<organism evidence="2 3">
    <name type="scientific">Novosphingobium piscinae</name>
    <dbReference type="NCBI Taxonomy" id="1507448"/>
    <lineage>
        <taxon>Bacteria</taxon>
        <taxon>Pseudomonadati</taxon>
        <taxon>Pseudomonadota</taxon>
        <taxon>Alphaproteobacteria</taxon>
        <taxon>Sphingomonadales</taxon>
        <taxon>Sphingomonadaceae</taxon>
        <taxon>Novosphingobium</taxon>
    </lineage>
</organism>
<accession>A0A7X1KP86</accession>
<dbReference type="PANTHER" id="PTHR45947">
    <property type="entry name" value="SULFOQUINOVOSYL TRANSFERASE SQD2"/>
    <property type="match status" value="1"/>
</dbReference>
<protein>
    <submittedName>
        <fullName evidence="2">Glycosyltransferase</fullName>
    </submittedName>
</protein>
<dbReference type="CDD" id="cd03801">
    <property type="entry name" value="GT4_PimA-like"/>
    <property type="match status" value="1"/>
</dbReference>
<name>A0A7X1KP86_9SPHN</name>
<dbReference type="SUPFAM" id="SSF53756">
    <property type="entry name" value="UDP-Glycosyltransferase/glycogen phosphorylase"/>
    <property type="match status" value="1"/>
</dbReference>
<dbReference type="PANTHER" id="PTHR45947:SF3">
    <property type="entry name" value="SULFOQUINOVOSYL TRANSFERASE SQD2"/>
    <property type="match status" value="1"/>
</dbReference>
<evidence type="ECO:0000313" key="3">
    <source>
        <dbReference type="Proteomes" id="UP000551327"/>
    </source>
</evidence>
<gene>
    <name evidence="2" type="ORF">H7F53_03020</name>
</gene>
<proteinExistence type="predicted"/>
<evidence type="ECO:0000313" key="2">
    <source>
        <dbReference type="EMBL" id="MBC2668115.1"/>
    </source>
</evidence>
<keyword evidence="2" id="KW-0808">Transferase</keyword>
<feature type="domain" description="Glycosyl transferase family 1" evidence="1">
    <location>
        <begin position="224"/>
        <end position="376"/>
    </location>
</feature>
<evidence type="ECO:0000259" key="1">
    <source>
        <dbReference type="Pfam" id="PF00534"/>
    </source>
</evidence>
<dbReference type="Gene3D" id="3.40.50.2000">
    <property type="entry name" value="Glycogen Phosphorylase B"/>
    <property type="match status" value="2"/>
</dbReference>
<comment type="caution">
    <text evidence="2">The sequence shown here is derived from an EMBL/GenBank/DDBJ whole genome shotgun (WGS) entry which is preliminary data.</text>
</comment>
<dbReference type="Pfam" id="PF00534">
    <property type="entry name" value="Glycos_transf_1"/>
    <property type="match status" value="1"/>
</dbReference>
<dbReference type="EMBL" id="JACLAX010000002">
    <property type="protein sequence ID" value="MBC2668115.1"/>
    <property type="molecule type" value="Genomic_DNA"/>
</dbReference>
<dbReference type="AlphaFoldDB" id="A0A7X1KP86"/>
<dbReference type="GO" id="GO:0016758">
    <property type="term" value="F:hexosyltransferase activity"/>
    <property type="evidence" value="ECO:0007669"/>
    <property type="project" value="TreeGrafter"/>
</dbReference>
<dbReference type="RefSeq" id="WP_185677999.1">
    <property type="nucleotide sequence ID" value="NZ_JACLAX010000002.1"/>
</dbReference>
<dbReference type="InterPro" id="IPR001296">
    <property type="entry name" value="Glyco_trans_1"/>
</dbReference>
<dbReference type="InterPro" id="IPR050194">
    <property type="entry name" value="Glycosyltransferase_grp1"/>
</dbReference>